<evidence type="ECO:0000256" key="2">
    <source>
        <dbReference type="ARBA" id="ARBA00022448"/>
    </source>
</evidence>
<dbReference type="InParanoid" id="A0A1C7MZ39"/>
<reference evidence="7 8" key="1">
    <citation type="submission" date="2016-03" db="EMBL/GenBank/DDBJ databases">
        <title>Choanephora cucurbitarum.</title>
        <authorList>
            <person name="Min B."/>
            <person name="Park H."/>
            <person name="Park J.-H."/>
            <person name="Shin H.-D."/>
            <person name="Choi I.-G."/>
        </authorList>
    </citation>
    <scope>NUCLEOTIDE SEQUENCE [LARGE SCALE GENOMIC DNA]</scope>
    <source>
        <strain evidence="7 8">KUS-F28377</strain>
    </source>
</reference>
<evidence type="ECO:0000256" key="4">
    <source>
        <dbReference type="ARBA" id="ARBA00022989"/>
    </source>
</evidence>
<feature type="transmembrane region" description="Helical" evidence="6">
    <location>
        <begin position="279"/>
        <end position="303"/>
    </location>
</feature>
<dbReference type="OrthoDB" id="10054429at2759"/>
<feature type="transmembrane region" description="Helical" evidence="6">
    <location>
        <begin position="479"/>
        <end position="500"/>
    </location>
</feature>
<dbReference type="Proteomes" id="UP000093000">
    <property type="component" value="Unassembled WGS sequence"/>
</dbReference>
<comment type="caution">
    <text evidence="7">The sequence shown here is derived from an EMBL/GenBank/DDBJ whole genome shotgun (WGS) entry which is preliminary data.</text>
</comment>
<dbReference type="PANTHER" id="PTHR45649:SF26">
    <property type="entry name" value="OS04G0435100 PROTEIN"/>
    <property type="match status" value="1"/>
</dbReference>
<keyword evidence="2" id="KW-0813">Transport</keyword>
<dbReference type="STRING" id="101091.A0A1C7MZ39"/>
<feature type="transmembrane region" description="Helical" evidence="6">
    <location>
        <begin position="408"/>
        <end position="431"/>
    </location>
</feature>
<feature type="transmembrane region" description="Helical" evidence="6">
    <location>
        <begin position="112"/>
        <end position="135"/>
    </location>
</feature>
<evidence type="ECO:0000256" key="6">
    <source>
        <dbReference type="SAM" id="Phobius"/>
    </source>
</evidence>
<dbReference type="GO" id="GO:0016020">
    <property type="term" value="C:membrane"/>
    <property type="evidence" value="ECO:0007669"/>
    <property type="project" value="UniProtKB-SubCell"/>
</dbReference>
<dbReference type="InterPro" id="IPR004840">
    <property type="entry name" value="Amino_acid_permease_CS"/>
</dbReference>
<dbReference type="PANTHER" id="PTHR45649">
    <property type="entry name" value="AMINO-ACID PERMEASE BAT1"/>
    <property type="match status" value="1"/>
</dbReference>
<dbReference type="InterPro" id="IPR002293">
    <property type="entry name" value="AA/rel_permease1"/>
</dbReference>
<sequence length="516" mass="58071">MKKGPIYHYGSVATDIEQTQVLQRRFSTFATFGLAFSNIGILSNTSATFQTVFERGGPVVMLLSWNLVAFFMFCVACALAELCSLYPKSGGLYYWVFEMLDQHPTTKPRAPLIAFITGWMYAIANVISIGATNVTVALSLSSIFKLLFHVDLDRMYLMMITLCITWIHACLNVYQIHLLSLLNQWNVISSCLGLLVIVLILSWMVPHQEASWVFLHYENQTGFDHPGYVFMLGMIGAAYSLLGKIDTKSLLFDTQHEKGCECSAAMNEETKEADKSSSIAMVSSIAVSWLVGFIFLLALLFSIQDIDKIIHSTLAMPVAQLFYDAIGRQGTLMFLMLMMFCQFCTGATTTTVTSRQIYALARDHAIPMHSELDKISSRKLPENAVWCTMLLTFLVILPYPLSDHVFETIVSATTITIHFSYAMVLGCRLFYITTIGHDQGRFHLGKYSLWVTWIGFLWTCFAVFAFTLPANWPIVANTLNYAGMAWICTLSITCLTWLLWGQFIYHGPRAMHDGIE</sequence>
<keyword evidence="4 6" id="KW-1133">Transmembrane helix</keyword>
<evidence type="ECO:0000313" key="7">
    <source>
        <dbReference type="EMBL" id="OBZ82028.1"/>
    </source>
</evidence>
<organism evidence="7 8">
    <name type="scientific">Choanephora cucurbitarum</name>
    <dbReference type="NCBI Taxonomy" id="101091"/>
    <lineage>
        <taxon>Eukaryota</taxon>
        <taxon>Fungi</taxon>
        <taxon>Fungi incertae sedis</taxon>
        <taxon>Mucoromycota</taxon>
        <taxon>Mucoromycotina</taxon>
        <taxon>Mucoromycetes</taxon>
        <taxon>Mucorales</taxon>
        <taxon>Mucorineae</taxon>
        <taxon>Choanephoraceae</taxon>
        <taxon>Choanephoroideae</taxon>
        <taxon>Choanephora</taxon>
    </lineage>
</organism>
<gene>
    <name evidence="7" type="primary">BAT1_3</name>
    <name evidence="7" type="ORF">A0J61_09925</name>
</gene>
<keyword evidence="8" id="KW-1185">Reference proteome</keyword>
<dbReference type="Pfam" id="PF13520">
    <property type="entry name" value="AA_permease_2"/>
    <property type="match status" value="1"/>
</dbReference>
<proteinExistence type="predicted"/>
<dbReference type="Gene3D" id="1.20.1740.10">
    <property type="entry name" value="Amino acid/polyamine transporter I"/>
    <property type="match status" value="1"/>
</dbReference>
<feature type="transmembrane region" description="Helical" evidence="6">
    <location>
        <begin position="447"/>
        <end position="467"/>
    </location>
</feature>
<dbReference type="EMBL" id="LUGH01000973">
    <property type="protein sequence ID" value="OBZ82028.1"/>
    <property type="molecule type" value="Genomic_DNA"/>
</dbReference>
<feature type="transmembrane region" description="Helical" evidence="6">
    <location>
        <begin position="384"/>
        <end position="402"/>
    </location>
</feature>
<dbReference type="AlphaFoldDB" id="A0A1C7MZ39"/>
<feature type="transmembrane region" description="Helical" evidence="6">
    <location>
        <begin position="155"/>
        <end position="174"/>
    </location>
</feature>
<name>A0A1C7MZ39_9FUNG</name>
<dbReference type="PIRSF" id="PIRSF006060">
    <property type="entry name" value="AA_transporter"/>
    <property type="match status" value="1"/>
</dbReference>
<keyword evidence="3 6" id="KW-0812">Transmembrane</keyword>
<comment type="subcellular location">
    <subcellularLocation>
        <location evidence="1">Membrane</location>
        <topology evidence="1">Multi-pass membrane protein</topology>
    </subcellularLocation>
</comment>
<accession>A0A1C7MZ39</accession>
<feature type="transmembrane region" description="Helical" evidence="6">
    <location>
        <begin position="26"/>
        <end position="43"/>
    </location>
</feature>
<keyword evidence="5 6" id="KW-0472">Membrane</keyword>
<protein>
    <submittedName>
        <fullName evidence="7">Amino-acid permease BAT1</fullName>
    </submittedName>
</protein>
<feature type="transmembrane region" description="Helical" evidence="6">
    <location>
        <begin position="63"/>
        <end position="86"/>
    </location>
</feature>
<dbReference type="GO" id="GO:0022857">
    <property type="term" value="F:transmembrane transporter activity"/>
    <property type="evidence" value="ECO:0007669"/>
    <property type="project" value="InterPro"/>
</dbReference>
<dbReference type="PROSITE" id="PS00218">
    <property type="entry name" value="AMINO_ACID_PERMEASE_1"/>
    <property type="match status" value="1"/>
</dbReference>
<feature type="transmembrane region" description="Helical" evidence="6">
    <location>
        <begin position="186"/>
        <end position="205"/>
    </location>
</feature>
<dbReference type="GO" id="GO:0006865">
    <property type="term" value="P:amino acid transport"/>
    <property type="evidence" value="ECO:0007669"/>
    <property type="project" value="InterPro"/>
</dbReference>
<evidence type="ECO:0000256" key="3">
    <source>
        <dbReference type="ARBA" id="ARBA00022692"/>
    </source>
</evidence>
<feature type="transmembrane region" description="Helical" evidence="6">
    <location>
        <begin position="225"/>
        <end position="242"/>
    </location>
</feature>
<evidence type="ECO:0000256" key="5">
    <source>
        <dbReference type="ARBA" id="ARBA00023136"/>
    </source>
</evidence>
<evidence type="ECO:0000256" key="1">
    <source>
        <dbReference type="ARBA" id="ARBA00004141"/>
    </source>
</evidence>
<evidence type="ECO:0000313" key="8">
    <source>
        <dbReference type="Proteomes" id="UP000093000"/>
    </source>
</evidence>